<dbReference type="Pfam" id="PF00595">
    <property type="entry name" value="PDZ"/>
    <property type="match status" value="1"/>
</dbReference>
<dbReference type="Proteomes" id="UP000801492">
    <property type="component" value="Unassembled WGS sequence"/>
</dbReference>
<dbReference type="OrthoDB" id="445896at2759"/>
<dbReference type="CDD" id="cd06746">
    <property type="entry name" value="PDZ_SHANK1_3-like"/>
    <property type="match status" value="1"/>
</dbReference>
<dbReference type="InterPro" id="IPR051569">
    <property type="entry name" value="SHANK"/>
</dbReference>
<name>A0A8K0CD93_IGNLU</name>
<dbReference type="FunFam" id="2.30.42.10:FF:000018">
    <property type="entry name" value="SH3 and multiple ankyrin repeat domains protein 2"/>
    <property type="match status" value="1"/>
</dbReference>
<feature type="compositionally biased region" description="Polar residues" evidence="4">
    <location>
        <begin position="481"/>
        <end position="519"/>
    </location>
</feature>
<dbReference type="PROSITE" id="PS50297">
    <property type="entry name" value="ANK_REP_REGION"/>
    <property type="match status" value="1"/>
</dbReference>
<dbReference type="SUPFAM" id="SSF48403">
    <property type="entry name" value="Ankyrin repeat"/>
    <property type="match status" value="1"/>
</dbReference>
<proteinExistence type="predicted"/>
<feature type="repeat" description="ANK" evidence="2">
    <location>
        <begin position="7"/>
        <end position="39"/>
    </location>
</feature>
<comment type="caution">
    <text evidence="7">The sequence shown here is derived from an EMBL/GenBank/DDBJ whole genome shotgun (WGS) entry which is preliminary data.</text>
</comment>
<feature type="region of interest" description="Disordered" evidence="4">
    <location>
        <begin position="700"/>
        <end position="811"/>
    </location>
</feature>
<dbReference type="SMART" id="SM00228">
    <property type="entry name" value="PDZ"/>
    <property type="match status" value="1"/>
</dbReference>
<dbReference type="GO" id="GO:0035255">
    <property type="term" value="F:ionotropic glutamate receptor binding"/>
    <property type="evidence" value="ECO:0007669"/>
    <property type="project" value="TreeGrafter"/>
</dbReference>
<feature type="compositionally biased region" description="Low complexity" evidence="4">
    <location>
        <begin position="704"/>
        <end position="715"/>
    </location>
</feature>
<dbReference type="InterPro" id="IPR001478">
    <property type="entry name" value="PDZ"/>
</dbReference>
<dbReference type="InterPro" id="IPR002110">
    <property type="entry name" value="Ankyrin_rpt"/>
</dbReference>
<evidence type="ECO:0000313" key="8">
    <source>
        <dbReference type="Proteomes" id="UP000801492"/>
    </source>
</evidence>
<keyword evidence="8" id="KW-1185">Reference proteome</keyword>
<feature type="region of interest" description="Disordered" evidence="4">
    <location>
        <begin position="880"/>
        <end position="920"/>
    </location>
</feature>
<evidence type="ECO:0000259" key="5">
    <source>
        <dbReference type="PROSITE" id="PS50002"/>
    </source>
</evidence>
<feature type="region of interest" description="Disordered" evidence="4">
    <location>
        <begin position="99"/>
        <end position="129"/>
    </location>
</feature>
<dbReference type="PANTHER" id="PTHR24135:SF28">
    <property type="entry name" value="LD13733P"/>
    <property type="match status" value="1"/>
</dbReference>
<feature type="compositionally biased region" description="Polar residues" evidence="4">
    <location>
        <begin position="884"/>
        <end position="893"/>
    </location>
</feature>
<evidence type="ECO:0000256" key="2">
    <source>
        <dbReference type="PROSITE-ProRule" id="PRU00023"/>
    </source>
</evidence>
<keyword evidence="2" id="KW-0040">ANK repeat</keyword>
<dbReference type="Pfam" id="PF00023">
    <property type="entry name" value="Ank"/>
    <property type="match status" value="1"/>
</dbReference>
<evidence type="ECO:0000313" key="7">
    <source>
        <dbReference type="EMBL" id="KAF2883172.1"/>
    </source>
</evidence>
<evidence type="ECO:0008006" key="9">
    <source>
        <dbReference type="Google" id="ProtNLM"/>
    </source>
</evidence>
<feature type="compositionally biased region" description="Low complexity" evidence="4">
    <location>
        <begin position="99"/>
        <end position="127"/>
    </location>
</feature>
<dbReference type="EMBL" id="VTPC01090550">
    <property type="protein sequence ID" value="KAF2883172.1"/>
    <property type="molecule type" value="Genomic_DNA"/>
</dbReference>
<dbReference type="GO" id="GO:0043197">
    <property type="term" value="C:dendritic spine"/>
    <property type="evidence" value="ECO:0007669"/>
    <property type="project" value="TreeGrafter"/>
</dbReference>
<dbReference type="GO" id="GO:0045211">
    <property type="term" value="C:postsynaptic membrane"/>
    <property type="evidence" value="ECO:0007669"/>
    <property type="project" value="TreeGrafter"/>
</dbReference>
<dbReference type="PROSITE" id="PS50106">
    <property type="entry name" value="PDZ"/>
    <property type="match status" value="1"/>
</dbReference>
<dbReference type="Gene3D" id="2.30.42.10">
    <property type="match status" value="1"/>
</dbReference>
<evidence type="ECO:0000256" key="3">
    <source>
        <dbReference type="PROSITE-ProRule" id="PRU00192"/>
    </source>
</evidence>
<dbReference type="GO" id="GO:0014069">
    <property type="term" value="C:postsynaptic density"/>
    <property type="evidence" value="ECO:0007669"/>
    <property type="project" value="TreeGrafter"/>
</dbReference>
<gene>
    <name evidence="7" type="ORF">ILUMI_23008</name>
</gene>
<dbReference type="InterPro" id="IPR036034">
    <property type="entry name" value="PDZ_sf"/>
</dbReference>
<dbReference type="PROSITE" id="PS50088">
    <property type="entry name" value="ANK_REPEAT"/>
    <property type="match status" value="1"/>
</dbReference>
<reference evidence="7" key="1">
    <citation type="submission" date="2019-08" db="EMBL/GenBank/DDBJ databases">
        <title>The genome of the North American firefly Photinus pyralis.</title>
        <authorList>
            <consortium name="Photinus pyralis genome working group"/>
            <person name="Fallon T.R."/>
            <person name="Sander Lower S.E."/>
            <person name="Weng J.-K."/>
        </authorList>
    </citation>
    <scope>NUCLEOTIDE SEQUENCE</scope>
    <source>
        <strain evidence="7">TRF0915ILg1</strain>
        <tissue evidence="7">Whole body</tissue>
    </source>
</reference>
<dbReference type="Gene3D" id="2.30.30.40">
    <property type="entry name" value="SH3 Domains"/>
    <property type="match status" value="1"/>
</dbReference>
<keyword evidence="1 3" id="KW-0728">SH3 domain</keyword>
<dbReference type="Pfam" id="PF07653">
    <property type="entry name" value="SH3_2"/>
    <property type="match status" value="1"/>
</dbReference>
<feature type="domain" description="PDZ" evidence="6">
    <location>
        <begin position="295"/>
        <end position="388"/>
    </location>
</feature>
<feature type="region of interest" description="Disordered" evidence="4">
    <location>
        <begin position="825"/>
        <end position="852"/>
    </location>
</feature>
<evidence type="ECO:0000256" key="4">
    <source>
        <dbReference type="SAM" id="MobiDB-lite"/>
    </source>
</evidence>
<dbReference type="InterPro" id="IPR001452">
    <property type="entry name" value="SH3_domain"/>
</dbReference>
<feature type="compositionally biased region" description="Polar residues" evidence="4">
    <location>
        <begin position="723"/>
        <end position="745"/>
    </location>
</feature>
<dbReference type="AlphaFoldDB" id="A0A8K0CD93"/>
<dbReference type="SUPFAM" id="SSF50156">
    <property type="entry name" value="PDZ domain-like"/>
    <property type="match status" value="1"/>
</dbReference>
<feature type="compositionally biased region" description="Basic and acidic residues" evidence="4">
    <location>
        <begin position="902"/>
        <end position="911"/>
    </location>
</feature>
<accession>A0A8K0CD93</accession>
<sequence>MNARNASGNTPLHVCAVNNQESCARQLLFRGADRQALNYANQTPYQVAVIAGNMELAEIIQNFRVEDVVPFRGPPSYNPKRRSAIGWLPRAPSMSCLALPPSPCPSDRSSAPFSSASSSLSEGSVPAGHETDTASIVTVLALGVTDKSIGDTSDIISDSSGVGTANSDTTNGSLSMPGATVVCTETYSSSLEGHLSIREGDIIEVTGSSDDGFLEGTIKTGGGGRSGLFPPHCVQEVRLRHHNIQAPMMVARDAKPPSRPNSSNRVIGRRETTKHFATAPRLKKTFTGLPAEPRTVILHRGRKGFGFILRGAKATSPLMELTPSEKCPALQYLDDVDPGGVADRAGLRKGDFLLEINNEDVSSASHEHVVDLIRKSGDLVSMTVISLGPPVTPGMLPSSKSTVALPGGTMEMPVNRQCATLPRKLNYQYGNFGTISRAVHAPLPPRRDPKTTLTVGRARAKSMVAGLEAGGEKEEPDDMTKSSSAESIHQTTPNGTSTSTPVQPRTASIRQRPTSSRITTAELEELFQRQRGDGSANQPALMSRSHFQTGSNTISHPGSPAKSTGRVYASVAEMKRSKNKNTRVRFSNIFNVGSELRRDFHSTPDLANQELFISNGVSSKCHRSQEDVTLLGLNRNILPPPNHPPPPPPVGQVIKVDISRGVPSEYDNLANKDISDEGVASSFRPTASAKLYASPEDMKTVGYRSRSLPSHSSRPQVRKSHSMRTSSTFKPVNTSTLPGKNTNPYAQPIRASRSHSTAGTRERKKRMTNSNSSNNMLILSQTGGPPPIPEPDYSCSGSEAESEDEHHKQVNKVSSRLAAIHLHPVENSGNSNTSGSSSGSSSVPHSFSVEEIQRGRTMLKSSKSYPDDFLKKPKDSVVVEDADNSSSGVSSDQDVPVGSSEFNDKTSHEHNSMTLPSPKTQRQLTGLSRNAVSLAQLPPPIEADSDEKEEFCLPPPPEFDVSGVNQTTATDTVLAPPPQFSDSRQVTRVRIVGAVPKGTVAAVNTQSKLKQGMKKNMLKCGMLA</sequence>
<dbReference type="PROSITE" id="PS50002">
    <property type="entry name" value="SH3"/>
    <property type="match status" value="1"/>
</dbReference>
<dbReference type="PANTHER" id="PTHR24135">
    <property type="entry name" value="SH3 AND MULTIPLE ANKYRIN REPEAT DOMAINS PROTEIN"/>
    <property type="match status" value="1"/>
</dbReference>
<dbReference type="InterPro" id="IPR036770">
    <property type="entry name" value="Ankyrin_rpt-contain_sf"/>
</dbReference>
<feature type="compositionally biased region" description="Low complexity" evidence="4">
    <location>
        <begin position="827"/>
        <end position="842"/>
    </location>
</feature>
<dbReference type="SMART" id="SM00326">
    <property type="entry name" value="SH3"/>
    <property type="match status" value="1"/>
</dbReference>
<dbReference type="SMART" id="SM00248">
    <property type="entry name" value="ANK"/>
    <property type="match status" value="2"/>
</dbReference>
<organism evidence="7 8">
    <name type="scientific">Ignelater luminosus</name>
    <name type="common">Cucubano</name>
    <name type="synonym">Pyrophorus luminosus</name>
    <dbReference type="NCBI Taxonomy" id="2038154"/>
    <lineage>
        <taxon>Eukaryota</taxon>
        <taxon>Metazoa</taxon>
        <taxon>Ecdysozoa</taxon>
        <taxon>Arthropoda</taxon>
        <taxon>Hexapoda</taxon>
        <taxon>Insecta</taxon>
        <taxon>Pterygota</taxon>
        <taxon>Neoptera</taxon>
        <taxon>Endopterygota</taxon>
        <taxon>Coleoptera</taxon>
        <taxon>Polyphaga</taxon>
        <taxon>Elateriformia</taxon>
        <taxon>Elateroidea</taxon>
        <taxon>Elateridae</taxon>
        <taxon>Agrypninae</taxon>
        <taxon>Pyrophorini</taxon>
        <taxon>Ignelater</taxon>
    </lineage>
</organism>
<evidence type="ECO:0000256" key="1">
    <source>
        <dbReference type="ARBA" id="ARBA00022443"/>
    </source>
</evidence>
<dbReference type="GO" id="GO:0030160">
    <property type="term" value="F:synaptic receptor adaptor activity"/>
    <property type="evidence" value="ECO:0007669"/>
    <property type="project" value="TreeGrafter"/>
</dbReference>
<dbReference type="InterPro" id="IPR036028">
    <property type="entry name" value="SH3-like_dom_sf"/>
</dbReference>
<dbReference type="Gene3D" id="1.25.40.20">
    <property type="entry name" value="Ankyrin repeat-containing domain"/>
    <property type="match status" value="1"/>
</dbReference>
<evidence type="ECO:0000259" key="6">
    <source>
        <dbReference type="PROSITE" id="PS50106"/>
    </source>
</evidence>
<feature type="domain" description="SH3" evidence="5">
    <location>
        <begin position="176"/>
        <end position="239"/>
    </location>
</feature>
<protein>
    <recommendedName>
        <fullName evidence="9">SH3 and multiple ankyrin repeat domains protein 2</fullName>
    </recommendedName>
</protein>
<feature type="region of interest" description="Disordered" evidence="4">
    <location>
        <begin position="466"/>
        <end position="520"/>
    </location>
</feature>
<dbReference type="SUPFAM" id="SSF50044">
    <property type="entry name" value="SH3-domain"/>
    <property type="match status" value="1"/>
</dbReference>